<organism evidence="2 3">
    <name type="scientific">Multifurca ochricompacta</name>
    <dbReference type="NCBI Taxonomy" id="376703"/>
    <lineage>
        <taxon>Eukaryota</taxon>
        <taxon>Fungi</taxon>
        <taxon>Dikarya</taxon>
        <taxon>Basidiomycota</taxon>
        <taxon>Agaricomycotina</taxon>
        <taxon>Agaricomycetes</taxon>
        <taxon>Russulales</taxon>
        <taxon>Russulaceae</taxon>
        <taxon>Multifurca</taxon>
    </lineage>
</organism>
<proteinExistence type="predicted"/>
<evidence type="ECO:0000313" key="2">
    <source>
        <dbReference type="EMBL" id="KAI0305569.1"/>
    </source>
</evidence>
<sequence>MGYDDDDKRDESDDELYSHNATTMSDSDTQPQSSGRADSASVHNVSRDKSSVHIPPLATPHPLLRSLPPMTHLPVDLLDLLDRAYFLHLLANDPSKVLPPGKSLLSVLSRPRVQLRQHDEPPTLQSKVEEMIHKAFWDEALDTLSSNEPSIQFPRLKLLLNDLHTALMPLFPSTHPILTILAAPLPPTSSPLLMALNNLREVLIALRGRCAPARDEYIDTLSASLAHPPAHVPDLAKLAVETARSLLKLAETMKDDLSQFVLGTMGESQLAIAVSDQARERERALILDLWKRELIRKDIATWMAGLSQPYALIVAPPSRKWILRLVQALGTTDPVACSLPVKPLASDESARPPPIQPNTLPPPFFFSAPELFYIQNFLQAIVIAAALRALLPAFVSSPNDSMYRIWTLLLASVNEEDVTEDAKIVNLADELVRASSLTDAEAVKLRSAVARTMRASDPVFLLLQRRLLLALAERMVRTSTPGERPTNAAGEQQAEADPLEVKGFGDPIWAVAWWIESIWAGLFEPRNALSETDETDEV</sequence>
<keyword evidence="3" id="KW-1185">Reference proteome</keyword>
<feature type="compositionally biased region" description="Acidic residues" evidence="1">
    <location>
        <begin position="1"/>
        <end position="15"/>
    </location>
</feature>
<comment type="caution">
    <text evidence="2">The sequence shown here is derived from an EMBL/GenBank/DDBJ whole genome shotgun (WGS) entry which is preliminary data.</text>
</comment>
<evidence type="ECO:0000256" key="1">
    <source>
        <dbReference type="SAM" id="MobiDB-lite"/>
    </source>
</evidence>
<protein>
    <submittedName>
        <fullName evidence="2">Uncharacterized protein</fullName>
    </submittedName>
</protein>
<gene>
    <name evidence="2" type="ORF">B0F90DRAFT_1699120</name>
</gene>
<dbReference type="EMBL" id="WTXG01000005">
    <property type="protein sequence ID" value="KAI0305569.1"/>
    <property type="molecule type" value="Genomic_DNA"/>
</dbReference>
<dbReference type="Proteomes" id="UP001203297">
    <property type="component" value="Unassembled WGS sequence"/>
</dbReference>
<feature type="region of interest" description="Disordered" evidence="1">
    <location>
        <begin position="1"/>
        <end position="68"/>
    </location>
</feature>
<evidence type="ECO:0000313" key="3">
    <source>
        <dbReference type="Proteomes" id="UP001203297"/>
    </source>
</evidence>
<accession>A0AAD4MAM5</accession>
<dbReference type="AlphaFoldDB" id="A0AAD4MAM5"/>
<reference evidence="2" key="1">
    <citation type="journal article" date="2022" name="New Phytol.">
        <title>Evolutionary transition to the ectomycorrhizal habit in the genomes of a hyperdiverse lineage of mushroom-forming fungi.</title>
        <authorList>
            <person name="Looney B."/>
            <person name="Miyauchi S."/>
            <person name="Morin E."/>
            <person name="Drula E."/>
            <person name="Courty P.E."/>
            <person name="Kohler A."/>
            <person name="Kuo A."/>
            <person name="LaButti K."/>
            <person name="Pangilinan J."/>
            <person name="Lipzen A."/>
            <person name="Riley R."/>
            <person name="Andreopoulos W."/>
            <person name="He G."/>
            <person name="Johnson J."/>
            <person name="Nolan M."/>
            <person name="Tritt A."/>
            <person name="Barry K.W."/>
            <person name="Grigoriev I.V."/>
            <person name="Nagy L.G."/>
            <person name="Hibbett D."/>
            <person name="Henrissat B."/>
            <person name="Matheny P.B."/>
            <person name="Labbe J."/>
            <person name="Martin F.M."/>
        </authorList>
    </citation>
    <scope>NUCLEOTIDE SEQUENCE</scope>
    <source>
        <strain evidence="2">BPL690</strain>
    </source>
</reference>
<name>A0AAD4MAM5_9AGAM</name>
<feature type="compositionally biased region" description="Polar residues" evidence="1">
    <location>
        <begin position="19"/>
        <end position="44"/>
    </location>
</feature>